<reference evidence="1" key="1">
    <citation type="submission" date="2020-03" db="EMBL/GenBank/DDBJ databases">
        <title>The deep terrestrial virosphere.</title>
        <authorList>
            <person name="Holmfeldt K."/>
            <person name="Nilsson E."/>
            <person name="Simone D."/>
            <person name="Lopez-Fernandez M."/>
            <person name="Wu X."/>
            <person name="de Brujin I."/>
            <person name="Lundin D."/>
            <person name="Andersson A."/>
            <person name="Bertilsson S."/>
            <person name="Dopson M."/>
        </authorList>
    </citation>
    <scope>NUCLEOTIDE SEQUENCE</scope>
    <source>
        <strain evidence="1">MM171B02101</strain>
    </source>
</reference>
<organism evidence="1">
    <name type="scientific">viral metagenome</name>
    <dbReference type="NCBI Taxonomy" id="1070528"/>
    <lineage>
        <taxon>unclassified sequences</taxon>
        <taxon>metagenomes</taxon>
        <taxon>organismal metagenomes</taxon>
    </lineage>
</organism>
<dbReference type="EMBL" id="MT143727">
    <property type="protein sequence ID" value="QJB01709.1"/>
    <property type="molecule type" value="Genomic_DNA"/>
</dbReference>
<protein>
    <submittedName>
        <fullName evidence="1">Uncharacterized protein</fullName>
    </submittedName>
</protein>
<evidence type="ECO:0000313" key="1">
    <source>
        <dbReference type="EMBL" id="QJB01709.1"/>
    </source>
</evidence>
<accession>A0A6M3M9U1</accession>
<proteinExistence type="predicted"/>
<name>A0A6M3M9U1_9ZZZZ</name>
<sequence>MTTANKRINNIDFSFSRLDYEHAKTQEGLKNLLWEKVKELISETNKIGYWDRVIVTTRIRFSPTTLEEVEG</sequence>
<dbReference type="AlphaFoldDB" id="A0A6M3M9U1"/>
<gene>
    <name evidence="1" type="ORF">MM171B02101_0002</name>
</gene>